<dbReference type="PaxDb" id="3847-GLYMA20G28150.1"/>
<dbReference type="RefSeq" id="NP_001304612.2">
    <property type="nucleotide sequence ID" value="NM_001317683.2"/>
</dbReference>
<dbReference type="EnsemblPlants" id="KRG91257">
    <property type="protein sequence ID" value="KRG91257"/>
    <property type="gene ID" value="GLYMA_20G143400"/>
</dbReference>
<dbReference type="OrthoDB" id="408631at2759"/>
<evidence type="ECO:0000313" key="3">
    <source>
        <dbReference type="EMBL" id="KRG91257.1"/>
    </source>
</evidence>
<organism evidence="3">
    <name type="scientific">Glycine max</name>
    <name type="common">Soybean</name>
    <name type="synonym">Glycine hispida</name>
    <dbReference type="NCBI Taxonomy" id="3847"/>
    <lineage>
        <taxon>Eukaryota</taxon>
        <taxon>Viridiplantae</taxon>
        <taxon>Streptophyta</taxon>
        <taxon>Embryophyta</taxon>
        <taxon>Tracheophyta</taxon>
        <taxon>Spermatophyta</taxon>
        <taxon>Magnoliopsida</taxon>
        <taxon>eudicotyledons</taxon>
        <taxon>Gunneridae</taxon>
        <taxon>Pentapetalae</taxon>
        <taxon>rosids</taxon>
        <taxon>fabids</taxon>
        <taxon>Fabales</taxon>
        <taxon>Fabaceae</taxon>
        <taxon>Papilionoideae</taxon>
        <taxon>50 kb inversion clade</taxon>
        <taxon>NPAAA clade</taxon>
        <taxon>indigoferoid/millettioid clade</taxon>
        <taxon>Phaseoleae</taxon>
        <taxon>Glycine</taxon>
        <taxon>Glycine subgen. Soja</taxon>
    </lineage>
</organism>
<evidence type="ECO:0000313" key="5">
    <source>
        <dbReference type="Proteomes" id="UP000008827"/>
    </source>
</evidence>
<dbReference type="AlphaFoldDB" id="A0A0R0EB56"/>
<gene>
    <name evidence="4" type="primary">LOC100795872</name>
    <name evidence="3" type="ORF">GLYMA_20G143400</name>
</gene>
<dbReference type="SUPFAM" id="SSF53474">
    <property type="entry name" value="alpha/beta-Hydrolases"/>
    <property type="match status" value="1"/>
</dbReference>
<dbReference type="PANTHER" id="PTHR23024">
    <property type="entry name" value="ARYLACETAMIDE DEACETYLASE"/>
    <property type="match status" value="1"/>
</dbReference>
<name>A0A0R0EB56_SOYBN</name>
<dbReference type="ExpressionAtlas" id="A0A0R0EB56">
    <property type="expression patterns" value="baseline and differential"/>
</dbReference>
<dbReference type="SMR" id="A0A0R0EB56"/>
<evidence type="ECO:0000256" key="1">
    <source>
        <dbReference type="ARBA" id="ARBA00010515"/>
    </source>
</evidence>
<reference evidence="3 4" key="1">
    <citation type="journal article" date="2010" name="Nature">
        <title>Genome sequence of the palaeopolyploid soybean.</title>
        <authorList>
            <person name="Schmutz J."/>
            <person name="Cannon S.B."/>
            <person name="Schlueter J."/>
            <person name="Ma J."/>
            <person name="Mitros T."/>
            <person name="Nelson W."/>
            <person name="Hyten D.L."/>
            <person name="Song Q."/>
            <person name="Thelen J.J."/>
            <person name="Cheng J."/>
            <person name="Xu D."/>
            <person name="Hellsten U."/>
            <person name="May G.D."/>
            <person name="Yu Y."/>
            <person name="Sakurai T."/>
            <person name="Umezawa T."/>
            <person name="Bhattacharyya M.K."/>
            <person name="Sandhu D."/>
            <person name="Valliyodan B."/>
            <person name="Lindquist E."/>
            <person name="Peto M."/>
            <person name="Grant D."/>
            <person name="Shu S."/>
            <person name="Goodstein D."/>
            <person name="Barry K."/>
            <person name="Futrell-Griggs M."/>
            <person name="Abernathy B."/>
            <person name="Du J."/>
            <person name="Tian Z."/>
            <person name="Zhu L."/>
            <person name="Gill N."/>
            <person name="Joshi T."/>
            <person name="Libault M."/>
            <person name="Sethuraman A."/>
            <person name="Zhang X.-C."/>
            <person name="Shinozaki K."/>
            <person name="Nguyen H.T."/>
            <person name="Wing R.A."/>
            <person name="Cregan P."/>
            <person name="Specht J."/>
            <person name="Grimwood J."/>
            <person name="Rokhsar D."/>
            <person name="Stacey G."/>
            <person name="Shoemaker R.C."/>
            <person name="Jackson S.A."/>
        </authorList>
    </citation>
    <scope>NUCLEOTIDE SEQUENCE [LARGE SCALE GENOMIC DNA]</scope>
    <source>
        <strain evidence="4">cv. Williams 82</strain>
        <tissue evidence="3">Callus</tissue>
    </source>
</reference>
<reference evidence="3" key="3">
    <citation type="submission" date="2018-07" db="EMBL/GenBank/DDBJ databases">
        <title>WGS assembly of Glycine max.</title>
        <authorList>
            <person name="Schmutz J."/>
            <person name="Cannon S."/>
            <person name="Schlueter J."/>
            <person name="Ma J."/>
            <person name="Mitros T."/>
            <person name="Nelson W."/>
            <person name="Hyten D."/>
            <person name="Song Q."/>
            <person name="Thelen J."/>
            <person name="Cheng J."/>
            <person name="Xu D."/>
            <person name="Hellsten U."/>
            <person name="May G."/>
            <person name="Yu Y."/>
            <person name="Sakurai T."/>
            <person name="Umezawa T."/>
            <person name="Bhattacharyya M."/>
            <person name="Sandhu D."/>
            <person name="Valliyodan B."/>
            <person name="Lindquist E."/>
            <person name="Peto M."/>
            <person name="Grant D."/>
            <person name="Shu S."/>
            <person name="Goodstein D."/>
            <person name="Barry K."/>
            <person name="Futrell-Griggs M."/>
            <person name="Abernathy B."/>
            <person name="Du J."/>
            <person name="Tian Z."/>
            <person name="Zhu L."/>
            <person name="Gill N."/>
            <person name="Joshi T."/>
            <person name="Libault M."/>
            <person name="Sethuraman A."/>
            <person name="Zhang X."/>
            <person name="Shinozaki K."/>
            <person name="Nguyen H."/>
            <person name="Wing R."/>
            <person name="Cregan P."/>
            <person name="Specht J."/>
            <person name="Grimwood J."/>
            <person name="Rokhsar D."/>
            <person name="Stacey G."/>
            <person name="Shoemaker R."/>
            <person name="Jackson S."/>
        </authorList>
    </citation>
    <scope>NUCLEOTIDE SEQUENCE</scope>
    <source>
        <tissue evidence="3">Callus</tissue>
    </source>
</reference>
<protein>
    <recommendedName>
        <fullName evidence="2">Alpha/beta hydrolase fold-3 domain-containing protein</fullName>
    </recommendedName>
</protein>
<dbReference type="OMA" id="SHPYFCS"/>
<comment type="similarity">
    <text evidence="1">Belongs to the 'GDXG' lipolytic enzyme family.</text>
</comment>
<proteinExistence type="inferred from homology"/>
<dbReference type="GeneID" id="100795872"/>
<dbReference type="InterPro" id="IPR029058">
    <property type="entry name" value="AB_hydrolase_fold"/>
</dbReference>
<dbReference type="Pfam" id="PF07859">
    <property type="entry name" value="Abhydrolase_3"/>
    <property type="match status" value="1"/>
</dbReference>
<dbReference type="InterPro" id="IPR013094">
    <property type="entry name" value="AB_hydrolase_3"/>
</dbReference>
<feature type="domain" description="Alpha/beta hydrolase fold-3" evidence="2">
    <location>
        <begin position="76"/>
        <end position="301"/>
    </location>
</feature>
<dbReference type="PANTHER" id="PTHR23024:SF562">
    <property type="entry name" value="2-HYDROXYISOFLAVANONE DEHYDRATASE"/>
    <property type="match status" value="1"/>
</dbReference>
<evidence type="ECO:0000259" key="2">
    <source>
        <dbReference type="Pfam" id="PF07859"/>
    </source>
</evidence>
<dbReference type="GO" id="GO:0016787">
    <property type="term" value="F:hydrolase activity"/>
    <property type="evidence" value="ECO:0000318"/>
    <property type="project" value="GO_Central"/>
</dbReference>
<dbReference type="Proteomes" id="UP000008827">
    <property type="component" value="Chromosome 20"/>
</dbReference>
<reference evidence="4" key="2">
    <citation type="submission" date="2018-02" db="UniProtKB">
        <authorList>
            <consortium name="EnsemblPlants"/>
        </authorList>
    </citation>
    <scope>IDENTIFICATION</scope>
    <source>
        <strain evidence="4">Williams 82</strain>
    </source>
</reference>
<sequence length="323" mass="35769">MASPNPKEIVAEIPTYIRVFSDGTVERPRETPFVPPSIDDPQTGVSSKDIVISQNPLVSARIYLPKLTTINQVPILVFFHGGGFFFESAFSQLYHHHFNTFVSQTNCIVVSVEYRLAPEHPLPACYLDCWEALKWVASHSSENSPINAEQWLISHGNFQRVFIGGDSAGGNIVHNIAMRAGTEPLPCGVKLLGAIFAHPYFCSSYPIGSEPVTGHEQSLPYVVWDFVYPSVPGGIDNPMVNPVAPGAPSLAELGCSKIIVCVASEDKLRDRGVWYYEAVKKSGWKGDLELFEENGEDHVYHIFHPESENATKLIKRLGLFLNE</sequence>
<dbReference type="Gramene" id="KRG91257">
    <property type="protein sequence ID" value="KRG91257"/>
    <property type="gene ID" value="GLYMA_20G143400"/>
</dbReference>
<keyword evidence="5" id="KW-1185">Reference proteome</keyword>
<evidence type="ECO:0000313" key="4">
    <source>
        <dbReference type="EnsemblPlants" id="KRG91257"/>
    </source>
</evidence>
<dbReference type="EMBL" id="CM000853">
    <property type="protein sequence ID" value="KRG91257.1"/>
    <property type="molecule type" value="Genomic_DNA"/>
</dbReference>
<accession>A0A0R0EB56</accession>
<dbReference type="InterPro" id="IPR050466">
    <property type="entry name" value="Carboxylest/Gibb_receptor"/>
</dbReference>
<dbReference type="Gene3D" id="3.40.50.1820">
    <property type="entry name" value="alpha/beta hydrolase"/>
    <property type="match status" value="1"/>
</dbReference>